<keyword evidence="5" id="KW-1185">Reference proteome</keyword>
<gene>
    <name evidence="4" type="ORF">B0J13DRAFT_570235</name>
</gene>
<feature type="domain" description="Peptidase S9 prolyl oligopeptidase catalytic" evidence="2">
    <location>
        <begin position="224"/>
        <end position="295"/>
    </location>
</feature>
<dbReference type="Gene3D" id="3.40.50.1820">
    <property type="entry name" value="alpha/beta hydrolase"/>
    <property type="match status" value="1"/>
</dbReference>
<dbReference type="PANTHER" id="PTHR48081">
    <property type="entry name" value="AB HYDROLASE SUPERFAMILY PROTEIN C4A8.06C"/>
    <property type="match status" value="1"/>
</dbReference>
<sequence>MTERKVYVYKQPTGGNPIEAAVFYNPRDPDADKPKPIAVYYHGGNFVVGHKDLIQPAYVDKLLELGFGAVVSPDYRLSPTISAFEGPVTDARDAYAWSQAELPAKLAQDVGVKLDADRIATWGHSAGGTLAMLVASAPKPPRAILNLFGMLYFQDESYHSPLKMPPVKIPDAEFRDQVYKDVPPPTSAPPPFGPKGPDMSTARGAWLFSHMADGTFLKNVQPDGDYNKIDPASLFVSSFPPTFFGHGSADMAVNVKLTEKAHQALQELGVDSKLEIVEGAGHGFDMGKKPGDKAYDTVIEGLQFLRDHV</sequence>
<reference evidence="4" key="1">
    <citation type="journal article" date="2021" name="Nat. Commun.">
        <title>Genetic determinants of endophytism in the Arabidopsis root mycobiome.</title>
        <authorList>
            <person name="Mesny F."/>
            <person name="Miyauchi S."/>
            <person name="Thiergart T."/>
            <person name="Pickel B."/>
            <person name="Atanasova L."/>
            <person name="Karlsson M."/>
            <person name="Huettel B."/>
            <person name="Barry K.W."/>
            <person name="Haridas S."/>
            <person name="Chen C."/>
            <person name="Bauer D."/>
            <person name="Andreopoulos W."/>
            <person name="Pangilinan J."/>
            <person name="LaButti K."/>
            <person name="Riley R."/>
            <person name="Lipzen A."/>
            <person name="Clum A."/>
            <person name="Drula E."/>
            <person name="Henrissat B."/>
            <person name="Kohler A."/>
            <person name="Grigoriev I.V."/>
            <person name="Martin F.M."/>
            <person name="Hacquard S."/>
        </authorList>
    </citation>
    <scope>NUCLEOTIDE SEQUENCE</scope>
    <source>
        <strain evidence="4">MPI-CAGE-AT-0021</strain>
    </source>
</reference>
<dbReference type="Proteomes" id="UP000717696">
    <property type="component" value="Unassembled WGS sequence"/>
</dbReference>
<evidence type="ECO:0000313" key="5">
    <source>
        <dbReference type="Proteomes" id="UP000717696"/>
    </source>
</evidence>
<dbReference type="GO" id="GO:0006508">
    <property type="term" value="P:proteolysis"/>
    <property type="evidence" value="ECO:0007669"/>
    <property type="project" value="InterPro"/>
</dbReference>
<proteinExistence type="predicted"/>
<dbReference type="GO" id="GO:0008236">
    <property type="term" value="F:serine-type peptidase activity"/>
    <property type="evidence" value="ECO:0007669"/>
    <property type="project" value="InterPro"/>
</dbReference>
<evidence type="ECO:0000259" key="3">
    <source>
        <dbReference type="Pfam" id="PF07859"/>
    </source>
</evidence>
<dbReference type="InterPro" id="IPR029058">
    <property type="entry name" value="AB_hydrolase_fold"/>
</dbReference>
<dbReference type="SUPFAM" id="SSF53474">
    <property type="entry name" value="alpha/beta-Hydrolases"/>
    <property type="match status" value="1"/>
</dbReference>
<feature type="domain" description="Alpha/beta hydrolase fold-3" evidence="3">
    <location>
        <begin position="39"/>
        <end position="137"/>
    </location>
</feature>
<dbReference type="OrthoDB" id="19653at2759"/>
<dbReference type="Pfam" id="PF00326">
    <property type="entry name" value="Peptidase_S9"/>
    <property type="match status" value="1"/>
</dbReference>
<evidence type="ECO:0000259" key="2">
    <source>
        <dbReference type="Pfam" id="PF00326"/>
    </source>
</evidence>
<evidence type="ECO:0000313" key="4">
    <source>
        <dbReference type="EMBL" id="KAH7118056.1"/>
    </source>
</evidence>
<dbReference type="PANTHER" id="PTHR48081:SF3">
    <property type="entry name" value="ALPHA_BETA HYDROLASE FOLD-3 DOMAIN-CONTAINING PROTEIN"/>
    <property type="match status" value="1"/>
</dbReference>
<dbReference type="InterPro" id="IPR013094">
    <property type="entry name" value="AB_hydrolase_3"/>
</dbReference>
<dbReference type="Pfam" id="PF07859">
    <property type="entry name" value="Abhydrolase_3"/>
    <property type="match status" value="1"/>
</dbReference>
<name>A0A9P9DF38_9HYPO</name>
<dbReference type="EMBL" id="JAGMUU010000033">
    <property type="protein sequence ID" value="KAH7118056.1"/>
    <property type="molecule type" value="Genomic_DNA"/>
</dbReference>
<accession>A0A9P9DF38</accession>
<dbReference type="InterPro" id="IPR050300">
    <property type="entry name" value="GDXG_lipolytic_enzyme"/>
</dbReference>
<evidence type="ECO:0000256" key="1">
    <source>
        <dbReference type="ARBA" id="ARBA00022801"/>
    </source>
</evidence>
<organism evidence="4 5">
    <name type="scientific">Dactylonectria estremocensis</name>
    <dbReference type="NCBI Taxonomy" id="1079267"/>
    <lineage>
        <taxon>Eukaryota</taxon>
        <taxon>Fungi</taxon>
        <taxon>Dikarya</taxon>
        <taxon>Ascomycota</taxon>
        <taxon>Pezizomycotina</taxon>
        <taxon>Sordariomycetes</taxon>
        <taxon>Hypocreomycetidae</taxon>
        <taxon>Hypocreales</taxon>
        <taxon>Nectriaceae</taxon>
        <taxon>Dactylonectria</taxon>
    </lineage>
</organism>
<protein>
    <submittedName>
        <fullName evidence="4">Alpha/Beta hydrolase protein</fullName>
    </submittedName>
</protein>
<comment type="caution">
    <text evidence="4">The sequence shown here is derived from an EMBL/GenBank/DDBJ whole genome shotgun (WGS) entry which is preliminary data.</text>
</comment>
<keyword evidence="1 4" id="KW-0378">Hydrolase</keyword>
<dbReference type="AlphaFoldDB" id="A0A9P9DF38"/>
<dbReference type="InterPro" id="IPR001375">
    <property type="entry name" value="Peptidase_S9_cat"/>
</dbReference>